<evidence type="ECO:0000313" key="11">
    <source>
        <dbReference type="Proteomes" id="UP000316330"/>
    </source>
</evidence>
<keyword evidence="7 8" id="KW-0131">Cell cycle</keyword>
<keyword evidence="6 8" id="KW-0472">Membrane</keyword>
<name>A0A559JL34_9BACL</name>
<gene>
    <name evidence="8" type="primary">divIB</name>
    <name evidence="10" type="ORF">FPZ45_11240</name>
</gene>
<evidence type="ECO:0000256" key="4">
    <source>
        <dbReference type="ARBA" id="ARBA00022692"/>
    </source>
</evidence>
<dbReference type="HAMAP" id="MF_00912">
    <property type="entry name" value="DivIB"/>
    <property type="match status" value="1"/>
</dbReference>
<evidence type="ECO:0000256" key="7">
    <source>
        <dbReference type="ARBA" id="ARBA00023306"/>
    </source>
</evidence>
<dbReference type="InterPro" id="IPR026580">
    <property type="entry name" value="DivIB"/>
</dbReference>
<evidence type="ECO:0000256" key="2">
    <source>
        <dbReference type="ARBA" id="ARBA00022475"/>
    </source>
</evidence>
<evidence type="ECO:0000256" key="6">
    <source>
        <dbReference type="ARBA" id="ARBA00023136"/>
    </source>
</evidence>
<keyword evidence="11" id="KW-1185">Reference proteome</keyword>
<evidence type="ECO:0000313" key="10">
    <source>
        <dbReference type="EMBL" id="TVY00587.1"/>
    </source>
</evidence>
<accession>A0A559JL34</accession>
<dbReference type="InterPro" id="IPR034746">
    <property type="entry name" value="POTRA"/>
</dbReference>
<dbReference type="RefSeq" id="WP_144701291.1">
    <property type="nucleotide sequence ID" value="NZ_VNJJ01000005.1"/>
</dbReference>
<comment type="subcellular location">
    <subcellularLocation>
        <location evidence="8">Cell membrane</location>
        <topology evidence="8">Single-pass type II membrane protein</topology>
    </subcellularLocation>
    <subcellularLocation>
        <location evidence="1">Membrane</location>
    </subcellularLocation>
    <text evidence="8">Localizes to the division septum.</text>
</comment>
<keyword evidence="5 8" id="KW-1133">Transmembrane helix</keyword>
<evidence type="ECO:0000256" key="1">
    <source>
        <dbReference type="ARBA" id="ARBA00004370"/>
    </source>
</evidence>
<comment type="caution">
    <text evidence="10">The sequence shown here is derived from an EMBL/GenBank/DDBJ whole genome shotgun (WGS) entry which is preliminary data.</text>
</comment>
<protein>
    <recommendedName>
        <fullName evidence="8">Cell division protein DivIB</fullName>
    </recommendedName>
</protein>
<dbReference type="PROSITE" id="PS51779">
    <property type="entry name" value="POTRA"/>
    <property type="match status" value="1"/>
</dbReference>
<dbReference type="Gene3D" id="3.40.50.10960">
    <property type="match status" value="1"/>
</dbReference>
<reference evidence="10 11" key="1">
    <citation type="submission" date="2019-07" db="EMBL/GenBank/DDBJ databases">
        <authorList>
            <person name="Kim J."/>
        </authorList>
    </citation>
    <scope>NUCLEOTIDE SEQUENCE [LARGE SCALE GENOMIC DNA]</scope>
    <source>
        <strain evidence="10 11">G13</strain>
    </source>
</reference>
<dbReference type="PANTHER" id="PTHR37820">
    <property type="entry name" value="CELL DIVISION PROTEIN DIVIB"/>
    <property type="match status" value="1"/>
</dbReference>
<feature type="domain" description="POTRA" evidence="9">
    <location>
        <begin position="46"/>
        <end position="114"/>
    </location>
</feature>
<proteinExistence type="inferred from homology"/>
<dbReference type="Proteomes" id="UP000316330">
    <property type="component" value="Unassembled WGS sequence"/>
</dbReference>
<keyword evidence="3 8" id="KW-0132">Cell division</keyword>
<sequence>MLNDRIPALKKEAEVPRTRRGKKLLRLVIALAVIVLVVLFFRSPLSKISEIQITGQEFASREEVEQALGISSGDSFFYPSIGKLKSRLDAVKPIESVRIIKKFPGVLRVEIKEYPQVAIQLASDGKMSAILSNGLMLTMPEGKLLDKPILSGWKPADGNLASLCRVLSGLPGYLMADLSEIQPDPSTSYPDRIKLYTRSRFEVTTTIGLLKDKIAYLSDIVQNREPGKIIMLEADTYLPYSAENVTDEAE</sequence>
<organism evidence="10 11">
    <name type="scientific">Cohnella terricola</name>
    <dbReference type="NCBI Taxonomy" id="1289167"/>
    <lineage>
        <taxon>Bacteria</taxon>
        <taxon>Bacillati</taxon>
        <taxon>Bacillota</taxon>
        <taxon>Bacilli</taxon>
        <taxon>Bacillales</taxon>
        <taxon>Paenibacillaceae</taxon>
        <taxon>Cohnella</taxon>
    </lineage>
</organism>
<feature type="transmembrane region" description="Helical" evidence="8">
    <location>
        <begin position="24"/>
        <end position="41"/>
    </location>
</feature>
<evidence type="ECO:0000256" key="5">
    <source>
        <dbReference type="ARBA" id="ARBA00022989"/>
    </source>
</evidence>
<keyword evidence="2 8" id="KW-1003">Cell membrane</keyword>
<dbReference type="GO" id="GO:0032153">
    <property type="term" value="C:cell division site"/>
    <property type="evidence" value="ECO:0007669"/>
    <property type="project" value="UniProtKB-UniRule"/>
</dbReference>
<dbReference type="InterPro" id="IPR013685">
    <property type="entry name" value="POTRA_FtsQ_type"/>
</dbReference>
<comment type="similarity">
    <text evidence="8">Belongs to the FtsQ/DivIB family. DivIB subfamily.</text>
</comment>
<dbReference type="GO" id="GO:0043093">
    <property type="term" value="P:FtsZ-dependent cytokinesis"/>
    <property type="evidence" value="ECO:0007669"/>
    <property type="project" value="UniProtKB-UniRule"/>
</dbReference>
<dbReference type="Gene3D" id="3.10.20.310">
    <property type="entry name" value="membrane protein fhac"/>
    <property type="match status" value="1"/>
</dbReference>
<dbReference type="PANTHER" id="PTHR37820:SF1">
    <property type="entry name" value="CELL DIVISION PROTEIN FTSQ"/>
    <property type="match status" value="1"/>
</dbReference>
<comment type="function">
    <text evidence="8">Cell division protein that may be involved in stabilizing or promoting the assembly of the division complex.</text>
</comment>
<evidence type="ECO:0000259" key="9">
    <source>
        <dbReference type="PROSITE" id="PS51779"/>
    </source>
</evidence>
<dbReference type="Pfam" id="PF08478">
    <property type="entry name" value="POTRA_1"/>
    <property type="match status" value="1"/>
</dbReference>
<dbReference type="OrthoDB" id="2677691at2"/>
<dbReference type="EMBL" id="VNJJ01000005">
    <property type="protein sequence ID" value="TVY00587.1"/>
    <property type="molecule type" value="Genomic_DNA"/>
</dbReference>
<keyword evidence="4 8" id="KW-0812">Transmembrane</keyword>
<dbReference type="AlphaFoldDB" id="A0A559JL34"/>
<dbReference type="InterPro" id="IPR050487">
    <property type="entry name" value="FtsQ_DivIB"/>
</dbReference>
<evidence type="ECO:0000256" key="8">
    <source>
        <dbReference type="HAMAP-Rule" id="MF_00912"/>
    </source>
</evidence>
<dbReference type="GO" id="GO:0005886">
    <property type="term" value="C:plasma membrane"/>
    <property type="evidence" value="ECO:0007669"/>
    <property type="project" value="UniProtKB-SubCell"/>
</dbReference>
<evidence type="ECO:0000256" key="3">
    <source>
        <dbReference type="ARBA" id="ARBA00022618"/>
    </source>
</evidence>